<dbReference type="InterPro" id="IPR036188">
    <property type="entry name" value="FAD/NAD-bd_sf"/>
</dbReference>
<dbReference type="RefSeq" id="WP_190350019.1">
    <property type="nucleotide sequence ID" value="NZ_JACJPY010000011.1"/>
</dbReference>
<evidence type="ECO:0000313" key="7">
    <source>
        <dbReference type="EMBL" id="MBD2149651.1"/>
    </source>
</evidence>
<dbReference type="SUPFAM" id="SSF51905">
    <property type="entry name" value="FAD/NAD(P)-binding domain"/>
    <property type="match status" value="1"/>
</dbReference>
<reference evidence="7" key="1">
    <citation type="journal article" date="2015" name="ISME J.">
        <title>Draft Genome Sequence of Streptomyces incarnatus NRRL8089, which Produces the Nucleoside Antibiotic Sinefungin.</title>
        <authorList>
            <person name="Oshima K."/>
            <person name="Hattori M."/>
            <person name="Shimizu H."/>
            <person name="Fukuda K."/>
            <person name="Nemoto M."/>
            <person name="Inagaki K."/>
            <person name="Tamura T."/>
        </authorList>
    </citation>
    <scope>NUCLEOTIDE SEQUENCE</scope>
    <source>
        <strain evidence="7">FACHB-1277</strain>
    </source>
</reference>
<evidence type="ECO:0000256" key="4">
    <source>
        <dbReference type="ARBA" id="ARBA00022827"/>
    </source>
</evidence>
<dbReference type="EMBL" id="JACJPY010000011">
    <property type="protein sequence ID" value="MBD2149651.1"/>
    <property type="molecule type" value="Genomic_DNA"/>
</dbReference>
<dbReference type="Gene3D" id="3.50.50.100">
    <property type="match status" value="1"/>
</dbReference>
<dbReference type="PRINTS" id="PR00469">
    <property type="entry name" value="PNDRDTASEII"/>
</dbReference>
<dbReference type="PANTHER" id="PTHR42913:SF4">
    <property type="entry name" value="ALTERNATIVE NAD(P)H-UBIQUINONE OXIDOREDUCTASE C1, CHLOROPLASTIC_MITOCHONDRIAL"/>
    <property type="match status" value="1"/>
</dbReference>
<protein>
    <submittedName>
        <fullName evidence="7">NAD(P)/FAD-dependent oxidoreductase</fullName>
    </submittedName>
</protein>
<name>A0A926UR05_9CYAN</name>
<keyword evidence="5" id="KW-0560">Oxidoreductase</keyword>
<comment type="caution">
    <text evidence="7">The sequence shown here is derived from an EMBL/GenBank/DDBJ whole genome shotgun (WGS) entry which is preliminary data.</text>
</comment>
<keyword evidence="3" id="KW-0285">Flavoprotein</keyword>
<comment type="cofactor">
    <cofactor evidence="1">
        <name>FAD</name>
        <dbReference type="ChEBI" id="CHEBI:57692"/>
    </cofactor>
</comment>
<evidence type="ECO:0000313" key="8">
    <source>
        <dbReference type="Proteomes" id="UP000631421"/>
    </source>
</evidence>
<dbReference type="PRINTS" id="PR00368">
    <property type="entry name" value="FADPNR"/>
</dbReference>
<evidence type="ECO:0000259" key="6">
    <source>
        <dbReference type="Pfam" id="PF07992"/>
    </source>
</evidence>
<dbReference type="InterPro" id="IPR051169">
    <property type="entry name" value="NADH-Q_oxidoreductase"/>
</dbReference>
<evidence type="ECO:0000256" key="3">
    <source>
        <dbReference type="ARBA" id="ARBA00022630"/>
    </source>
</evidence>
<dbReference type="GO" id="GO:0003955">
    <property type="term" value="F:NAD(P)H dehydrogenase (quinone) activity"/>
    <property type="evidence" value="ECO:0007669"/>
    <property type="project" value="TreeGrafter"/>
</dbReference>
<organism evidence="7 8">
    <name type="scientific">Pseudanabaena cinerea FACHB-1277</name>
    <dbReference type="NCBI Taxonomy" id="2949581"/>
    <lineage>
        <taxon>Bacteria</taxon>
        <taxon>Bacillati</taxon>
        <taxon>Cyanobacteriota</taxon>
        <taxon>Cyanophyceae</taxon>
        <taxon>Pseudanabaenales</taxon>
        <taxon>Pseudanabaenaceae</taxon>
        <taxon>Pseudanabaena</taxon>
        <taxon>Pseudanabaena cinerea</taxon>
    </lineage>
</organism>
<comment type="similarity">
    <text evidence="2">Belongs to the NADH dehydrogenase family.</text>
</comment>
<keyword evidence="4" id="KW-0274">FAD</keyword>
<proteinExistence type="inferred from homology"/>
<dbReference type="Pfam" id="PF07992">
    <property type="entry name" value="Pyr_redox_2"/>
    <property type="match status" value="1"/>
</dbReference>
<dbReference type="AlphaFoldDB" id="A0A926UR05"/>
<dbReference type="Proteomes" id="UP000631421">
    <property type="component" value="Unassembled WGS sequence"/>
</dbReference>
<sequence length="401" mass="44258">MIRICILGGGFGGLYTALHLARLPWVVSPEIILIDRRDRFLFTPFLYELVTAELQEWEVAPTFAELLVGTNIKFVQADVVGIDLDQHCLQMDTGNIGQPTMLNYDRLVIAIGGETPMQMVSGAATYAIAFRNLQDFHRLNSKLSLLEASNRDKIRVCVAGGGSSGVELACKLADRLKERGRVRLVDRNDKILSRSTDANRAIAEKALSARGVWTDLNTRVVEITDTEITLDYAGGSDTLPVDLVMWTVGSAFSSLLRDLPIRHSAKGAIVTEPTLQVSGFPDVWAIGDAAECLDADGKVLPATAQVAFQQSQYCAWNIWASLNQKPLVNFSYIPLGEFISLGIDGATASIFGKFSIEGLPAHVLRRFAYLLRMPTLQHQWKIGTHWVTKPLIELFRNSVIK</sequence>
<keyword evidence="8" id="KW-1185">Reference proteome</keyword>
<dbReference type="PANTHER" id="PTHR42913">
    <property type="entry name" value="APOPTOSIS-INDUCING FACTOR 1"/>
    <property type="match status" value="1"/>
</dbReference>
<evidence type="ECO:0000256" key="5">
    <source>
        <dbReference type="ARBA" id="ARBA00023002"/>
    </source>
</evidence>
<reference evidence="7" key="2">
    <citation type="submission" date="2020-08" db="EMBL/GenBank/DDBJ databases">
        <authorList>
            <person name="Chen M."/>
            <person name="Teng W."/>
            <person name="Zhao L."/>
            <person name="Hu C."/>
            <person name="Zhou Y."/>
            <person name="Han B."/>
            <person name="Song L."/>
            <person name="Shu W."/>
        </authorList>
    </citation>
    <scope>NUCLEOTIDE SEQUENCE</scope>
    <source>
        <strain evidence="7">FACHB-1277</strain>
    </source>
</reference>
<dbReference type="GO" id="GO:0019646">
    <property type="term" value="P:aerobic electron transport chain"/>
    <property type="evidence" value="ECO:0007669"/>
    <property type="project" value="TreeGrafter"/>
</dbReference>
<evidence type="ECO:0000256" key="1">
    <source>
        <dbReference type="ARBA" id="ARBA00001974"/>
    </source>
</evidence>
<evidence type="ECO:0000256" key="2">
    <source>
        <dbReference type="ARBA" id="ARBA00005272"/>
    </source>
</evidence>
<feature type="domain" description="FAD/NAD(P)-binding" evidence="6">
    <location>
        <begin position="3"/>
        <end position="310"/>
    </location>
</feature>
<accession>A0A926UR05</accession>
<gene>
    <name evidence="7" type="ORF">H6F44_05855</name>
</gene>
<dbReference type="InterPro" id="IPR023753">
    <property type="entry name" value="FAD/NAD-binding_dom"/>
</dbReference>